<feature type="chain" id="PRO_5025477027" evidence="1">
    <location>
        <begin position="22"/>
        <end position="227"/>
    </location>
</feature>
<sequence length="227" mass="26103">MKLILLHFIVLFRHSTHFSGARDILIRIPRCRIQYLSAVAFIYTINAVLRYTSTVNLQHFAHCKYQFRHICETHQRCMLKADAYYRFPQHSHEAFMHALKKKSVMLSVNISICSHSTQGSCPVSEWPFHVSVTAVNSSDLPSHTHITTSLRFNVVHKVVQQIQNTGWEEGDASYEGTAAGRCSEPNDRCVMSTTYTVLRQGQKLHRMKVLVNEINVNRNLLDCQCQL</sequence>
<name>A0A6A4TBI4_SCOMX</name>
<evidence type="ECO:0000313" key="3">
    <source>
        <dbReference type="Proteomes" id="UP000438429"/>
    </source>
</evidence>
<accession>A0A6A4TBI4</accession>
<reference evidence="2 3" key="1">
    <citation type="submission" date="2019-06" db="EMBL/GenBank/DDBJ databases">
        <title>Draft genomes of female and male turbot (Scophthalmus maximus).</title>
        <authorList>
            <person name="Xu H."/>
            <person name="Xu X.-W."/>
            <person name="Shao C."/>
            <person name="Chen S."/>
        </authorList>
    </citation>
    <scope>NUCLEOTIDE SEQUENCE [LARGE SCALE GENOMIC DNA]</scope>
    <source>
        <strain evidence="2">Ysfricsl-2016a</strain>
        <tissue evidence="2">Blood</tissue>
    </source>
</reference>
<dbReference type="Proteomes" id="UP000438429">
    <property type="component" value="Unassembled WGS sequence"/>
</dbReference>
<dbReference type="EMBL" id="VEVO01000004">
    <property type="protein sequence ID" value="KAF0043363.1"/>
    <property type="molecule type" value="Genomic_DNA"/>
</dbReference>
<evidence type="ECO:0000313" key="2">
    <source>
        <dbReference type="EMBL" id="KAF0043363.1"/>
    </source>
</evidence>
<evidence type="ECO:0000256" key="1">
    <source>
        <dbReference type="SAM" id="SignalP"/>
    </source>
</evidence>
<comment type="caution">
    <text evidence="2">The sequence shown here is derived from an EMBL/GenBank/DDBJ whole genome shotgun (WGS) entry which is preliminary data.</text>
</comment>
<organism evidence="2 3">
    <name type="scientific">Scophthalmus maximus</name>
    <name type="common">Turbot</name>
    <name type="synonym">Psetta maxima</name>
    <dbReference type="NCBI Taxonomy" id="52904"/>
    <lineage>
        <taxon>Eukaryota</taxon>
        <taxon>Metazoa</taxon>
        <taxon>Chordata</taxon>
        <taxon>Craniata</taxon>
        <taxon>Vertebrata</taxon>
        <taxon>Euteleostomi</taxon>
        <taxon>Actinopterygii</taxon>
        <taxon>Neopterygii</taxon>
        <taxon>Teleostei</taxon>
        <taxon>Neoteleostei</taxon>
        <taxon>Acanthomorphata</taxon>
        <taxon>Carangaria</taxon>
        <taxon>Pleuronectiformes</taxon>
        <taxon>Pleuronectoidei</taxon>
        <taxon>Scophthalmidae</taxon>
        <taxon>Scophthalmus</taxon>
    </lineage>
</organism>
<protein>
    <submittedName>
        <fullName evidence="2">Uncharacterized protein</fullName>
    </submittedName>
</protein>
<proteinExistence type="predicted"/>
<keyword evidence="1" id="KW-0732">Signal</keyword>
<feature type="signal peptide" evidence="1">
    <location>
        <begin position="1"/>
        <end position="21"/>
    </location>
</feature>
<dbReference type="AlphaFoldDB" id="A0A6A4TBI4"/>
<gene>
    <name evidence="2" type="ORF">F2P81_004700</name>
</gene>